<proteinExistence type="predicted"/>
<protein>
    <submittedName>
        <fullName evidence="1">Glycosyl transferase family 2</fullName>
    </submittedName>
</protein>
<dbReference type="GO" id="GO:0016740">
    <property type="term" value="F:transferase activity"/>
    <property type="evidence" value="ECO:0007669"/>
    <property type="project" value="UniProtKB-KW"/>
</dbReference>
<accession>A0A1S0ZD69</accession>
<comment type="caution">
    <text evidence="1">The sequence shown here is derived from an EMBL/GenBank/DDBJ whole genome shotgun (WGS) entry which is preliminary data.</text>
</comment>
<dbReference type="SUPFAM" id="SSF53448">
    <property type="entry name" value="Nucleotide-diphospho-sugar transferases"/>
    <property type="match status" value="1"/>
</dbReference>
<reference evidence="1" key="1">
    <citation type="submission" date="2016-09" db="EMBL/GenBank/DDBJ databases">
        <title>Whole genome sequencing of Salmonella enterica.</title>
        <authorList>
            <person name="Bell R."/>
        </authorList>
    </citation>
    <scope>NUCLEOTIDE SEQUENCE [LARGE SCALE GENOMIC DNA]</scope>
    <source>
        <strain evidence="1">CFSAN044978</strain>
    </source>
</reference>
<dbReference type="PANTHER" id="PTHR43179:SF7">
    <property type="entry name" value="RHAMNOSYLTRANSFERASE WBBL"/>
    <property type="match status" value="1"/>
</dbReference>
<dbReference type="InterPro" id="IPR029044">
    <property type="entry name" value="Nucleotide-diphossugar_trans"/>
</dbReference>
<dbReference type="AlphaFoldDB" id="A0A1S0ZD69"/>
<organism evidence="1">
    <name type="scientific">Salmonella enterica subsp. enterica serovar Saintpaul</name>
    <dbReference type="NCBI Taxonomy" id="90105"/>
    <lineage>
        <taxon>Bacteria</taxon>
        <taxon>Pseudomonadati</taxon>
        <taxon>Pseudomonadota</taxon>
        <taxon>Gammaproteobacteria</taxon>
        <taxon>Enterobacterales</taxon>
        <taxon>Enterobacteriaceae</taxon>
        <taxon>Salmonella</taxon>
    </lineage>
</organism>
<dbReference type="EMBL" id="MLZC01000019">
    <property type="protein sequence ID" value="OHG61258.1"/>
    <property type="molecule type" value="Genomic_DNA"/>
</dbReference>
<name>A0A1S0ZD69_SALET</name>
<evidence type="ECO:0000313" key="1">
    <source>
        <dbReference type="EMBL" id="OHG61258.1"/>
    </source>
</evidence>
<dbReference type="PANTHER" id="PTHR43179">
    <property type="entry name" value="RHAMNOSYLTRANSFERASE WBBL"/>
    <property type="match status" value="1"/>
</dbReference>
<dbReference type="RefSeq" id="WP_001645074.1">
    <property type="nucleotide sequence ID" value="NZ_QWDP01000012.1"/>
</dbReference>
<dbReference type="Gene3D" id="3.90.550.10">
    <property type="entry name" value="Spore Coat Polysaccharide Biosynthesis Protein SpsA, Chain A"/>
    <property type="match status" value="1"/>
</dbReference>
<gene>
    <name evidence="1" type="ORF">A7T00_26810</name>
</gene>
<sequence>MIYISIVSHGHYEIIKKLGALSNLTKNSFVKIIIKDNLGEKSLEEFCYVNNITYLKNSVKKGFGKNNNEVFNTIAQNIKTDDFFVVMNPDVFIDANVLLEAVYECDKSNAYVATVNLYRDFDKKEYDNSIRKFPCVMDFIHSFLFGKNKCSIDKDGINEPLYVDWAAGSFLIFKAEFFSKLNGFNEKYFMYCEDIDICWRANKIYNTSVLYLPQYVGVHLAQFNNRKILSRHFLWHIKSIILFLMYKNGFLTINKNDKML</sequence>
<keyword evidence="1" id="KW-0808">Transferase</keyword>